<dbReference type="KEGG" id="gps:C427_3197"/>
<evidence type="ECO:0000256" key="10">
    <source>
        <dbReference type="ARBA" id="ARBA00042873"/>
    </source>
</evidence>
<dbReference type="Gene3D" id="2.70.70.10">
    <property type="entry name" value="Glucose Permease (Domain IIA)"/>
    <property type="match status" value="1"/>
</dbReference>
<evidence type="ECO:0000256" key="6">
    <source>
        <dbReference type="ARBA" id="ARBA00022777"/>
    </source>
</evidence>
<dbReference type="PANTHER" id="PTHR45008:SF1">
    <property type="entry name" value="PTS SYSTEM GLUCOSE-SPECIFIC EIIA COMPONENT"/>
    <property type="match status" value="1"/>
</dbReference>
<dbReference type="Pfam" id="PF00358">
    <property type="entry name" value="PTS_EIIA_1"/>
    <property type="match status" value="1"/>
</dbReference>
<keyword evidence="13" id="KW-1185">Reference proteome</keyword>
<evidence type="ECO:0000256" key="5">
    <source>
        <dbReference type="ARBA" id="ARBA00022683"/>
    </source>
</evidence>
<evidence type="ECO:0000313" key="13">
    <source>
        <dbReference type="Proteomes" id="UP000011864"/>
    </source>
</evidence>
<dbReference type="PROSITE" id="PS51093">
    <property type="entry name" value="PTS_EIIA_TYPE_1"/>
    <property type="match status" value="1"/>
</dbReference>
<dbReference type="PANTHER" id="PTHR45008">
    <property type="entry name" value="PTS SYSTEM GLUCOSE-SPECIFIC EIIA COMPONENT"/>
    <property type="match status" value="1"/>
</dbReference>
<dbReference type="eggNOG" id="COG2190">
    <property type="taxonomic scope" value="Bacteria"/>
</dbReference>
<evidence type="ECO:0000313" key="12">
    <source>
        <dbReference type="EMBL" id="AGH45306.1"/>
    </source>
</evidence>
<dbReference type="GO" id="GO:0009401">
    <property type="term" value="P:phosphoenolpyruvate-dependent sugar phosphotransferase system"/>
    <property type="evidence" value="ECO:0007669"/>
    <property type="project" value="UniProtKB-KW"/>
</dbReference>
<evidence type="ECO:0000256" key="1">
    <source>
        <dbReference type="ARBA" id="ARBA00004496"/>
    </source>
</evidence>
<evidence type="ECO:0000256" key="7">
    <source>
        <dbReference type="ARBA" id="ARBA00039163"/>
    </source>
</evidence>
<name>K7AB08_9ALTE</name>
<dbReference type="GO" id="GO:0016301">
    <property type="term" value="F:kinase activity"/>
    <property type="evidence" value="ECO:0007669"/>
    <property type="project" value="UniProtKB-KW"/>
</dbReference>
<dbReference type="EMBL" id="CP003837">
    <property type="protein sequence ID" value="AGH45306.1"/>
    <property type="molecule type" value="Genomic_DNA"/>
</dbReference>
<dbReference type="PATRIC" id="fig|1129794.4.peg.3180"/>
<dbReference type="STRING" id="1129794.C427_3197"/>
<evidence type="ECO:0000256" key="3">
    <source>
        <dbReference type="ARBA" id="ARBA00022597"/>
    </source>
</evidence>
<dbReference type="AlphaFoldDB" id="K7AB08"/>
<dbReference type="Proteomes" id="UP000011864">
    <property type="component" value="Chromosome"/>
</dbReference>
<evidence type="ECO:0000256" key="4">
    <source>
        <dbReference type="ARBA" id="ARBA00022679"/>
    </source>
</evidence>
<proteinExistence type="predicted"/>
<feature type="domain" description="PTS EIIA type-1" evidence="11">
    <location>
        <begin position="38"/>
        <end position="141"/>
    </location>
</feature>
<dbReference type="InterPro" id="IPR011055">
    <property type="entry name" value="Dup_hybrid_motif"/>
</dbReference>
<dbReference type="SUPFAM" id="SSF51261">
    <property type="entry name" value="Duplicated hybrid motif"/>
    <property type="match status" value="1"/>
</dbReference>
<keyword evidence="4" id="KW-0808">Transferase</keyword>
<dbReference type="HOGENOM" id="CLU_012312_5_3_6"/>
<dbReference type="InterPro" id="IPR001127">
    <property type="entry name" value="PTS_EIIA_1_perm"/>
</dbReference>
<sequence>MGLFSRLVEAGTLPSYKKTIEIYNPLTGTVLPLNEVPHALFTERMFGEGIAIKPSGYQVFATFAGTMLHFPELANQLRIIGQNGLQIQIQLGIDSHLMLGGFKKIIKQGESFEQGQLLAEFSLIKMKKQLHSILCPITVLSSDKIKGLQAHYFQVIAGEDKIMTVYV</sequence>
<reference evidence="12 13" key="1">
    <citation type="journal article" date="2013" name="Genome Announc.">
        <title>Complete Genome Sequence of Glaciecola psychrophila Strain 170T.</title>
        <authorList>
            <person name="Yin J."/>
            <person name="Chen J."/>
            <person name="Liu G."/>
            <person name="Yu Y."/>
            <person name="Song L."/>
            <person name="Wang X."/>
            <person name="Qu X."/>
        </authorList>
    </citation>
    <scope>NUCLEOTIDE SEQUENCE [LARGE SCALE GENOMIC DNA]</scope>
    <source>
        <strain evidence="12 13">170</strain>
    </source>
</reference>
<keyword evidence="3" id="KW-0762">Sugar transport</keyword>
<protein>
    <recommendedName>
        <fullName evidence="7">PTS system glucose-specific EIIA component</fullName>
    </recommendedName>
    <alternativeName>
        <fullName evidence="10">EIIA-Glc</fullName>
    </alternativeName>
    <alternativeName>
        <fullName evidence="9">EIII-Glc</fullName>
    </alternativeName>
    <alternativeName>
        <fullName evidence="8">Glucose-specific phosphotransferase enzyme IIA component</fullName>
    </alternativeName>
</protein>
<dbReference type="GO" id="GO:0005737">
    <property type="term" value="C:cytoplasm"/>
    <property type="evidence" value="ECO:0007669"/>
    <property type="project" value="UniProtKB-SubCell"/>
</dbReference>
<dbReference type="OrthoDB" id="6331866at2"/>
<evidence type="ECO:0000256" key="8">
    <source>
        <dbReference type="ARBA" id="ARBA00042296"/>
    </source>
</evidence>
<comment type="subcellular location">
    <subcellularLocation>
        <location evidence="1">Cytoplasm</location>
    </subcellularLocation>
</comment>
<dbReference type="InterPro" id="IPR050890">
    <property type="entry name" value="PTS_EIIA_component"/>
</dbReference>
<keyword evidence="6" id="KW-0418">Kinase</keyword>
<evidence type="ECO:0000256" key="2">
    <source>
        <dbReference type="ARBA" id="ARBA00022448"/>
    </source>
</evidence>
<accession>K7AB08</accession>
<organism evidence="12 13">
    <name type="scientific">Paraglaciecola psychrophila 170</name>
    <dbReference type="NCBI Taxonomy" id="1129794"/>
    <lineage>
        <taxon>Bacteria</taxon>
        <taxon>Pseudomonadati</taxon>
        <taxon>Pseudomonadota</taxon>
        <taxon>Gammaproteobacteria</taxon>
        <taxon>Alteromonadales</taxon>
        <taxon>Alteromonadaceae</taxon>
        <taxon>Paraglaciecola</taxon>
    </lineage>
</organism>
<keyword evidence="2" id="KW-0813">Transport</keyword>
<evidence type="ECO:0000256" key="9">
    <source>
        <dbReference type="ARBA" id="ARBA00042526"/>
    </source>
</evidence>
<evidence type="ECO:0000259" key="11">
    <source>
        <dbReference type="PROSITE" id="PS51093"/>
    </source>
</evidence>
<keyword evidence="5" id="KW-0598">Phosphotransferase system</keyword>
<gene>
    <name evidence="12" type="ORF">C427_3197</name>
</gene>